<evidence type="ECO:0000256" key="1">
    <source>
        <dbReference type="SAM" id="MobiDB-lite"/>
    </source>
</evidence>
<organism evidence="2 3">
    <name type="scientific">Tilletia caries</name>
    <name type="common">wheat bunt fungus</name>
    <dbReference type="NCBI Taxonomy" id="13290"/>
    <lineage>
        <taxon>Eukaryota</taxon>
        <taxon>Fungi</taxon>
        <taxon>Dikarya</taxon>
        <taxon>Basidiomycota</taxon>
        <taxon>Ustilaginomycotina</taxon>
        <taxon>Exobasidiomycetes</taxon>
        <taxon>Tilletiales</taxon>
        <taxon>Tilletiaceae</taxon>
        <taxon>Tilletia</taxon>
    </lineage>
</organism>
<protein>
    <submittedName>
        <fullName evidence="2">Uncharacterized protein</fullName>
    </submittedName>
</protein>
<gene>
    <name evidence="2" type="ORF">A4X03_0g4641</name>
</gene>
<reference evidence="2" key="1">
    <citation type="submission" date="2016-04" db="EMBL/GenBank/DDBJ databases">
        <authorList>
            <person name="Nguyen H.D."/>
            <person name="Kesanakurti P."/>
            <person name="Cullis J."/>
            <person name="Levesque C.A."/>
            <person name="Hambleton S."/>
        </authorList>
    </citation>
    <scope>NUCLEOTIDE SEQUENCE</scope>
    <source>
        <strain evidence="2">DAOMC 238032</strain>
    </source>
</reference>
<dbReference type="Proteomes" id="UP000077671">
    <property type="component" value="Unassembled WGS sequence"/>
</dbReference>
<dbReference type="EMBL" id="LWDD02000649">
    <property type="protein sequence ID" value="KAE8257521.1"/>
    <property type="molecule type" value="Genomic_DNA"/>
</dbReference>
<feature type="region of interest" description="Disordered" evidence="1">
    <location>
        <begin position="47"/>
        <end position="74"/>
    </location>
</feature>
<name>A0A177VGJ4_9BASI</name>
<evidence type="ECO:0000313" key="3">
    <source>
        <dbReference type="Proteomes" id="UP000077671"/>
    </source>
</evidence>
<reference evidence="2" key="2">
    <citation type="journal article" date="2019" name="IMA Fungus">
        <title>Genome sequencing and comparison of five Tilletia species to identify candidate genes for the detection of regulated species infecting wheat.</title>
        <authorList>
            <person name="Nguyen H.D.T."/>
            <person name="Sultana T."/>
            <person name="Kesanakurti P."/>
            <person name="Hambleton S."/>
        </authorList>
    </citation>
    <scope>NUCLEOTIDE SEQUENCE</scope>
    <source>
        <strain evidence="2">DAOMC 238032</strain>
    </source>
</reference>
<proteinExistence type="predicted"/>
<dbReference type="AlphaFoldDB" id="A0A177VGJ4"/>
<sequence length="74" mass="8487">MFLFLTTTTWTRTICFSHLPGTSYARALRAEQVVRLAQTHIRREWFSPHSTISTSQTQRHAATQDAPPRSQGRS</sequence>
<feature type="compositionally biased region" description="Polar residues" evidence="1">
    <location>
        <begin position="48"/>
        <end position="61"/>
    </location>
</feature>
<evidence type="ECO:0000313" key="2">
    <source>
        <dbReference type="EMBL" id="KAE8257521.1"/>
    </source>
</evidence>
<accession>A0A177VGJ4</accession>
<comment type="caution">
    <text evidence="2">The sequence shown here is derived from an EMBL/GenBank/DDBJ whole genome shotgun (WGS) entry which is preliminary data.</text>
</comment>